<evidence type="ECO:0000256" key="1">
    <source>
        <dbReference type="SAM" id="Phobius"/>
    </source>
</evidence>
<evidence type="ECO:0000256" key="2">
    <source>
        <dbReference type="SAM" id="SignalP"/>
    </source>
</evidence>
<dbReference type="RefSeq" id="WP_163764190.1">
    <property type="nucleotide sequence ID" value="NZ_JAAGYR010000006.1"/>
</dbReference>
<organism evidence="4 5">
    <name type="scientific">Pelistega ratti</name>
    <dbReference type="NCBI Taxonomy" id="2652177"/>
    <lineage>
        <taxon>Bacteria</taxon>
        <taxon>Pseudomonadati</taxon>
        <taxon>Pseudomonadota</taxon>
        <taxon>Betaproteobacteria</taxon>
        <taxon>Burkholderiales</taxon>
        <taxon>Alcaligenaceae</taxon>
        <taxon>Pelistega</taxon>
    </lineage>
</organism>
<dbReference type="InterPro" id="IPR007621">
    <property type="entry name" value="TPM_dom"/>
</dbReference>
<name>A0A6L9Y6J8_9BURK</name>
<dbReference type="PANTHER" id="PTHR30373">
    <property type="entry name" value="UPF0603 PROTEIN YGCG"/>
    <property type="match status" value="1"/>
</dbReference>
<gene>
    <name evidence="4" type="ORF">F9B74_04240</name>
</gene>
<feature type="chain" id="PRO_5026704188" evidence="2">
    <location>
        <begin position="23"/>
        <end position="299"/>
    </location>
</feature>
<dbReference type="AlphaFoldDB" id="A0A6L9Y6J8"/>
<accession>A0A6L9Y6J8</accession>
<keyword evidence="5" id="KW-1185">Reference proteome</keyword>
<evidence type="ECO:0000313" key="4">
    <source>
        <dbReference type="EMBL" id="NEN75537.1"/>
    </source>
</evidence>
<feature type="transmembrane region" description="Helical" evidence="1">
    <location>
        <begin position="216"/>
        <end position="237"/>
    </location>
</feature>
<evidence type="ECO:0000313" key="5">
    <source>
        <dbReference type="Proteomes" id="UP000477651"/>
    </source>
</evidence>
<keyword evidence="1" id="KW-0472">Membrane</keyword>
<feature type="signal peptide" evidence="2">
    <location>
        <begin position="1"/>
        <end position="22"/>
    </location>
</feature>
<dbReference type="Gene3D" id="3.10.310.50">
    <property type="match status" value="1"/>
</dbReference>
<keyword evidence="1" id="KW-0812">Transmembrane</keyword>
<dbReference type="EMBL" id="JAAGYR010000006">
    <property type="protein sequence ID" value="NEN75537.1"/>
    <property type="molecule type" value="Genomic_DNA"/>
</dbReference>
<comment type="caution">
    <text evidence="4">The sequence shown here is derived from an EMBL/GenBank/DDBJ whole genome shotgun (WGS) entry which is preliminary data.</text>
</comment>
<proteinExistence type="predicted"/>
<dbReference type="PANTHER" id="PTHR30373:SF2">
    <property type="entry name" value="UPF0603 PROTEIN YGCG"/>
    <property type="match status" value="1"/>
</dbReference>
<keyword evidence="2" id="KW-0732">Signal</keyword>
<reference evidence="4 5" key="1">
    <citation type="submission" date="2020-02" db="EMBL/GenBank/DDBJ databases">
        <title>Pelistega sp. NLN82 were isolated from wild rodents of the Hainan Island.</title>
        <authorList>
            <person name="Niu N."/>
            <person name="Zhou J."/>
        </authorList>
    </citation>
    <scope>NUCLEOTIDE SEQUENCE [LARGE SCALE GENOMIC DNA]</scope>
    <source>
        <strain evidence="4 5">NLN82</strain>
    </source>
</reference>
<feature type="transmembrane region" description="Helical" evidence="1">
    <location>
        <begin position="177"/>
        <end position="204"/>
    </location>
</feature>
<keyword evidence="1" id="KW-1133">Transmembrane helix</keyword>
<feature type="domain" description="TPM" evidence="3">
    <location>
        <begin position="35"/>
        <end position="157"/>
    </location>
</feature>
<dbReference type="Pfam" id="PF04536">
    <property type="entry name" value="TPM_phosphatase"/>
    <property type="match status" value="1"/>
</dbReference>
<dbReference type="Proteomes" id="UP000477651">
    <property type="component" value="Unassembled WGS sequence"/>
</dbReference>
<evidence type="ECO:0000259" key="3">
    <source>
        <dbReference type="Pfam" id="PF04536"/>
    </source>
</evidence>
<protein>
    <submittedName>
        <fullName evidence="4">YgcG family protein</fullName>
    </submittedName>
</protein>
<sequence>MKRILRLLLGLLLLVSASSLWAQESAIPALSNYATDTTGTLSASELERLNRQLKALDQETGSQIFILMIPTVQPDTIESYAVRVFEAWKVGRKGIDDGVLFVIAKEDRRNRIEVGYGLEGAIPDVVASRLLRNTVAPYFQQGQFVQGIEAAVAEMIQLIKKENLPQQQTRSDDADGLGLAGLVIIFFIACILAVFIHPIFGAFIAGQVAFGLLESAVIAVVLAAIVLIVASILRTIFKAPLSAVSKQLNSSNARRRHNPWKNGGFGGGFGGDGFGGFGGGGFGGGGGGSSGGGGASGGW</sequence>